<organism evidence="2 3">
    <name type="scientific">Desulfoglaeba alkanexedens ALDC</name>
    <dbReference type="NCBI Taxonomy" id="980445"/>
    <lineage>
        <taxon>Bacteria</taxon>
        <taxon>Pseudomonadati</taxon>
        <taxon>Thermodesulfobacteriota</taxon>
        <taxon>Syntrophobacteria</taxon>
        <taxon>Syntrophobacterales</taxon>
        <taxon>Syntrophobacteraceae</taxon>
        <taxon>Desulfoglaeba</taxon>
    </lineage>
</organism>
<evidence type="ECO:0000313" key="3">
    <source>
        <dbReference type="Proteomes" id="UP000298602"/>
    </source>
</evidence>
<reference evidence="2 3" key="1">
    <citation type="submission" date="2019-05" db="EMBL/GenBank/DDBJ databases">
        <title>The Complete Genome Sequence of the n-alkane-degrading Desulfoglaeba alkanexedens ALDC reveals multiple alkylsuccinate synthase gene clusters.</title>
        <authorList>
            <person name="Callaghan A.V."/>
            <person name="Davidova I.A."/>
            <person name="Duncan K.E."/>
            <person name="Morris B."/>
            <person name="McInerney M.J."/>
        </authorList>
    </citation>
    <scope>NUCLEOTIDE SEQUENCE [LARGE SCALE GENOMIC DNA]</scope>
    <source>
        <strain evidence="2 3">ALDC</strain>
    </source>
</reference>
<dbReference type="Pfam" id="PF01909">
    <property type="entry name" value="NTP_transf_2"/>
    <property type="match status" value="1"/>
</dbReference>
<dbReference type="AlphaFoldDB" id="A0A4V1ERP6"/>
<sequence length="106" mass="12277">MASAKDVFVNKAKLFLYYLEQAGIEVTEAYLFGSVTRDLADKDSDIDVAVVSKDFEGIMCHDIKKYSKYRRMVDLRLEIHPFSFDEVTADPPHFFLKIKEEGLRIH</sequence>
<dbReference type="RefSeq" id="WP_137424495.1">
    <property type="nucleotide sequence ID" value="NZ_CP040098.1"/>
</dbReference>
<dbReference type="SUPFAM" id="SSF81301">
    <property type="entry name" value="Nucleotidyltransferase"/>
    <property type="match status" value="1"/>
</dbReference>
<reference evidence="2 3" key="2">
    <citation type="submission" date="2019-05" db="EMBL/GenBank/DDBJ databases">
        <authorList>
            <person name="Suflita J.M."/>
            <person name="Marks C.R."/>
        </authorList>
    </citation>
    <scope>NUCLEOTIDE SEQUENCE [LARGE SCALE GENOMIC DNA]</scope>
    <source>
        <strain evidence="2 3">ALDC</strain>
    </source>
</reference>
<dbReference type="KEGG" id="dax:FDQ92_09485"/>
<proteinExistence type="predicted"/>
<dbReference type="GO" id="GO:0016779">
    <property type="term" value="F:nucleotidyltransferase activity"/>
    <property type="evidence" value="ECO:0007669"/>
    <property type="project" value="InterPro"/>
</dbReference>
<dbReference type="Proteomes" id="UP000298602">
    <property type="component" value="Chromosome"/>
</dbReference>
<keyword evidence="2" id="KW-0808">Transferase</keyword>
<dbReference type="EMBL" id="CP040098">
    <property type="protein sequence ID" value="QCQ22371.1"/>
    <property type="molecule type" value="Genomic_DNA"/>
</dbReference>
<dbReference type="OrthoDB" id="5471820at2"/>
<evidence type="ECO:0000259" key="1">
    <source>
        <dbReference type="Pfam" id="PF01909"/>
    </source>
</evidence>
<feature type="domain" description="Polymerase nucleotidyl transferase" evidence="1">
    <location>
        <begin position="23"/>
        <end position="91"/>
    </location>
</feature>
<dbReference type="InterPro" id="IPR043519">
    <property type="entry name" value="NT_sf"/>
</dbReference>
<dbReference type="PANTHER" id="PTHR43449:SF1">
    <property type="entry name" value="POLYMERASE BETA NUCLEOTIDYLTRANSFERASE DOMAIN-CONTAINING PROTEIN"/>
    <property type="match status" value="1"/>
</dbReference>
<protein>
    <submittedName>
        <fullName evidence="2">Nucleotidyltransferase domain-containing protein</fullName>
    </submittedName>
</protein>
<accession>A0A4V1ERP6</accession>
<gene>
    <name evidence="2" type="ORF">FDQ92_09485</name>
</gene>
<dbReference type="PANTHER" id="PTHR43449">
    <property type="entry name" value="NUCLEOTIDYLTRANSFERASE"/>
    <property type="match status" value="1"/>
</dbReference>
<keyword evidence="3" id="KW-1185">Reference proteome</keyword>
<dbReference type="CDD" id="cd05403">
    <property type="entry name" value="NT_KNTase_like"/>
    <property type="match status" value="1"/>
</dbReference>
<name>A0A4V1ERP6_9BACT</name>
<dbReference type="InterPro" id="IPR002934">
    <property type="entry name" value="Polymerase_NTP_transf_dom"/>
</dbReference>
<evidence type="ECO:0000313" key="2">
    <source>
        <dbReference type="EMBL" id="QCQ22371.1"/>
    </source>
</evidence>
<dbReference type="Gene3D" id="3.30.460.10">
    <property type="entry name" value="Beta Polymerase, domain 2"/>
    <property type="match status" value="1"/>
</dbReference>